<dbReference type="InterPro" id="IPR044713">
    <property type="entry name" value="DNJA1/2-like"/>
</dbReference>
<evidence type="ECO:0000313" key="3">
    <source>
        <dbReference type="EMBL" id="PVH92355.1"/>
    </source>
</evidence>
<proteinExistence type="predicted"/>
<dbReference type="InterPro" id="IPR036410">
    <property type="entry name" value="HSP_DnaJ_Cys-rich_dom_sf"/>
</dbReference>
<dbReference type="EMBL" id="KZ805691">
    <property type="protein sequence ID" value="PVH92355.1"/>
    <property type="molecule type" value="Genomic_DNA"/>
</dbReference>
<dbReference type="GO" id="GO:0030544">
    <property type="term" value="F:Hsp70 protein binding"/>
    <property type="evidence" value="ECO:0007669"/>
    <property type="project" value="InterPro"/>
</dbReference>
<dbReference type="PANTHER" id="PTHR43888">
    <property type="entry name" value="DNAJ-LIKE-2, ISOFORM A-RELATED"/>
    <property type="match status" value="1"/>
</dbReference>
<reference evidence="3 4" key="1">
    <citation type="journal article" date="2018" name="Sci. Rep.">
        <title>Comparative genomics provides insights into the lifestyle and reveals functional heterogeneity of dark septate endophytic fungi.</title>
        <authorList>
            <person name="Knapp D.G."/>
            <person name="Nemeth J.B."/>
            <person name="Barry K."/>
            <person name="Hainaut M."/>
            <person name="Henrissat B."/>
            <person name="Johnson J."/>
            <person name="Kuo A."/>
            <person name="Lim J.H.P."/>
            <person name="Lipzen A."/>
            <person name="Nolan M."/>
            <person name="Ohm R.A."/>
            <person name="Tamas L."/>
            <person name="Grigoriev I.V."/>
            <person name="Spatafora J.W."/>
            <person name="Nagy L.G."/>
            <person name="Kovacs G.M."/>
        </authorList>
    </citation>
    <scope>NUCLEOTIDE SEQUENCE [LARGE SCALE GENOMIC DNA]</scope>
    <source>
        <strain evidence="3 4">DSE2036</strain>
    </source>
</reference>
<organism evidence="3 4">
    <name type="scientific">Periconia macrospinosa</name>
    <dbReference type="NCBI Taxonomy" id="97972"/>
    <lineage>
        <taxon>Eukaryota</taxon>
        <taxon>Fungi</taxon>
        <taxon>Dikarya</taxon>
        <taxon>Ascomycota</taxon>
        <taxon>Pezizomycotina</taxon>
        <taxon>Dothideomycetes</taxon>
        <taxon>Pleosporomycetidae</taxon>
        <taxon>Pleosporales</taxon>
        <taxon>Massarineae</taxon>
        <taxon>Periconiaceae</taxon>
        <taxon>Periconia</taxon>
    </lineage>
</organism>
<dbReference type="SUPFAM" id="SSF57938">
    <property type="entry name" value="DnaJ/Hsp40 cysteine-rich domain"/>
    <property type="match status" value="1"/>
</dbReference>
<evidence type="ECO:0000313" key="4">
    <source>
        <dbReference type="Proteomes" id="UP000244855"/>
    </source>
</evidence>
<accession>A0A2V1D2Y1</accession>
<protein>
    <recommendedName>
        <fullName evidence="2">CR-type domain-containing protein</fullName>
    </recommendedName>
</protein>
<feature type="zinc finger region" description="CR-type" evidence="1">
    <location>
        <begin position="96"/>
        <end position="186"/>
    </location>
</feature>
<dbReference type="Gene3D" id="2.10.230.10">
    <property type="entry name" value="Heat shock protein DnaJ, cysteine-rich domain"/>
    <property type="match status" value="1"/>
</dbReference>
<evidence type="ECO:0000259" key="2">
    <source>
        <dbReference type="PROSITE" id="PS51188"/>
    </source>
</evidence>
<keyword evidence="4" id="KW-1185">Reference proteome</keyword>
<keyword evidence="1" id="KW-0479">Metal-binding</keyword>
<dbReference type="Gene3D" id="2.60.260.20">
    <property type="entry name" value="Urease metallochaperone UreE, N-terminal domain"/>
    <property type="match status" value="1"/>
</dbReference>
<dbReference type="InterPro" id="IPR001305">
    <property type="entry name" value="HSP_DnaJ_Cys-rich_dom"/>
</dbReference>
<dbReference type="STRING" id="97972.A0A2V1D2Y1"/>
<sequence length="259" mass="29302">MSNLEVAYELATLDQITQDFGSSNTEGVTPTQGAPHQRQNFKLFKDKTFSNQSAVKHVGDLEKKRFWGPCVIVKDPVPMRPIVGYLEITSDEIGKVATKTLEIDVEVICIDCEGSGALNGQEGFVPCWTCRKHPGFVWRSHSFGPPFAPEGHNEEWWRPCENCNGTGKFVKWKCRRCDGKKMCHKTFVFKVPILPMVKAKDLYIFHGEGNQSLESRYTNGDVVIRYVVDGIGGGEFDIPGDQWISRDTEAKITKFFQRF</sequence>
<dbReference type="GO" id="GO:0051082">
    <property type="term" value="F:unfolded protein binding"/>
    <property type="evidence" value="ECO:0007669"/>
    <property type="project" value="InterPro"/>
</dbReference>
<evidence type="ECO:0000256" key="1">
    <source>
        <dbReference type="PROSITE-ProRule" id="PRU00546"/>
    </source>
</evidence>
<dbReference type="OrthoDB" id="550424at2759"/>
<gene>
    <name evidence="3" type="ORF">DM02DRAFT_700242</name>
</gene>
<keyword evidence="1" id="KW-0862">Zinc</keyword>
<keyword evidence="1" id="KW-0863">Zinc-finger</keyword>
<dbReference type="GO" id="GO:0006457">
    <property type="term" value="P:protein folding"/>
    <property type="evidence" value="ECO:0007669"/>
    <property type="project" value="InterPro"/>
</dbReference>
<name>A0A2V1D2Y1_9PLEO</name>
<dbReference type="GO" id="GO:0008270">
    <property type="term" value="F:zinc ion binding"/>
    <property type="evidence" value="ECO:0007669"/>
    <property type="project" value="UniProtKB-KW"/>
</dbReference>
<dbReference type="AlphaFoldDB" id="A0A2V1D2Y1"/>
<dbReference type="PROSITE" id="PS51188">
    <property type="entry name" value="ZF_CR"/>
    <property type="match status" value="1"/>
</dbReference>
<dbReference type="Proteomes" id="UP000244855">
    <property type="component" value="Unassembled WGS sequence"/>
</dbReference>
<feature type="domain" description="CR-type" evidence="2">
    <location>
        <begin position="96"/>
        <end position="186"/>
    </location>
</feature>